<comment type="caution">
    <text evidence="3">The sequence shown here is derived from an EMBL/GenBank/DDBJ whole genome shotgun (WGS) entry which is preliminary data.</text>
</comment>
<proteinExistence type="predicted"/>
<dbReference type="InterPro" id="IPR011009">
    <property type="entry name" value="Kinase-like_dom_sf"/>
</dbReference>
<dbReference type="GeneID" id="98119170"/>
<sequence length="824" mass="94238">MSEEKGEVEATREWLLEERRKLKAVEEALLEKRRKLKAVEEALLEERRKRKAGQEAWLEERRKRKAAEEALLEERRKRKAGQDAWLEERRKRKAAEEDTLNEERQREEDQCRDEENQRRYEEAQRQYQEDRRRRKAAEALLQKLTVQEYLEAYHSIDTSIEIITDRPLTAQEEATNPVDQIYPRRIIPWNSFSDRQEEVWDLLSSSPSFSSQALFPSLIQLSNDKLKISPVSNKGVLRRNQFFILETVVEYLTSQVYKDPLLKNRLGLQGTIEFGGPTSIGSTDTPLSSPMVHIPVGTDPGTTQPSDQPTQATRQKAWARSTRADKFCLYNTSNYRNIPLVALEYKPPHKLTQDQLVTGLSSDIQPACDIINRDGEGFEFTSKCLASAAITQLFSYMLSKGIRYGYICTGEAFVFLNIGDDPSCVYYSVCIPRLDFEEDCETRFHRTSVAQVFAFVLQAARSRPPSQAWRSASLNLDVWCMEYDDLLRKVPAAVRLQKRASPYEPQRWKRVRRFPIRSQSQCLSTESTTTSDDNISNGSGDIFPSAEDHMGHRNDHSTAQGGSDSSQRLGGSETRQGYSENQQNIQNRPFCTHKCLHGLALDGPMDQECPNFLDHGSKHIDRQQLLDLVRDQLAVDIGDDADCIPLYISGARGSLFKVRLSSHGYTLVAKGVQKANVALLYHEKDIYDHIRDLQGRFVPVCLGIVDLIGPYYHDSGIFTHFLLMSYAGQPAFKHIREDKEGAISEIVPAFAALHKQQVLHRDAKLRNIVYDVRTGKYMIVDLERAKLNPCPSPRTIGSKIQPRRKQDPFAQELQSIQISLEMFS</sequence>
<evidence type="ECO:0000256" key="1">
    <source>
        <dbReference type="SAM" id="Coils"/>
    </source>
</evidence>
<feature type="compositionally biased region" description="Basic and acidic residues" evidence="2">
    <location>
        <begin position="546"/>
        <end position="556"/>
    </location>
</feature>
<dbReference type="EMBL" id="JABSNW010000005">
    <property type="protein sequence ID" value="KAL2887437.1"/>
    <property type="molecule type" value="Genomic_DNA"/>
</dbReference>
<feature type="compositionally biased region" description="Basic and acidic residues" evidence="2">
    <location>
        <begin position="101"/>
        <end position="129"/>
    </location>
</feature>
<dbReference type="RefSeq" id="XP_070858617.1">
    <property type="nucleotide sequence ID" value="XM_071000937.1"/>
</dbReference>
<reference evidence="3 4" key="1">
    <citation type="submission" date="2020-05" db="EMBL/GenBank/DDBJ databases">
        <title>Ceratocystis lukuohia genome.</title>
        <authorList>
            <person name="Harrington T.C."/>
            <person name="Kim K."/>
            <person name="Mayers C.G."/>
        </authorList>
    </citation>
    <scope>NUCLEOTIDE SEQUENCE [LARGE SCALE GENOMIC DNA]</scope>
    <source>
        <strain evidence="3 4">C4212</strain>
    </source>
</reference>
<organism evidence="3 4">
    <name type="scientific">Ceratocystis lukuohia</name>
    <dbReference type="NCBI Taxonomy" id="2019550"/>
    <lineage>
        <taxon>Eukaryota</taxon>
        <taxon>Fungi</taxon>
        <taxon>Dikarya</taxon>
        <taxon>Ascomycota</taxon>
        <taxon>Pezizomycotina</taxon>
        <taxon>Sordariomycetes</taxon>
        <taxon>Hypocreomycetidae</taxon>
        <taxon>Microascales</taxon>
        <taxon>Ceratocystidaceae</taxon>
        <taxon>Ceratocystis</taxon>
    </lineage>
</organism>
<name>A0ABR4MGN4_9PEZI</name>
<keyword evidence="1" id="KW-0175">Coiled coil</keyword>
<dbReference type="Proteomes" id="UP001610728">
    <property type="component" value="Unassembled WGS sequence"/>
</dbReference>
<dbReference type="SUPFAM" id="SSF56112">
    <property type="entry name" value="Protein kinase-like (PK-like)"/>
    <property type="match status" value="1"/>
</dbReference>
<evidence type="ECO:0000313" key="4">
    <source>
        <dbReference type="Proteomes" id="UP001610728"/>
    </source>
</evidence>
<evidence type="ECO:0000313" key="3">
    <source>
        <dbReference type="EMBL" id="KAL2887437.1"/>
    </source>
</evidence>
<gene>
    <name evidence="3" type="ORF">HOO65_050558</name>
</gene>
<evidence type="ECO:0000256" key="2">
    <source>
        <dbReference type="SAM" id="MobiDB-lite"/>
    </source>
</evidence>
<feature type="compositionally biased region" description="Polar residues" evidence="2">
    <location>
        <begin position="519"/>
        <end position="539"/>
    </location>
</feature>
<feature type="region of interest" description="Disordered" evidence="2">
    <location>
        <begin position="519"/>
        <end position="580"/>
    </location>
</feature>
<feature type="compositionally biased region" description="Polar residues" evidence="2">
    <location>
        <begin position="557"/>
        <end position="580"/>
    </location>
</feature>
<feature type="coiled-coil region" evidence="1">
    <location>
        <begin position="15"/>
        <end position="49"/>
    </location>
</feature>
<evidence type="ECO:0008006" key="5">
    <source>
        <dbReference type="Google" id="ProtNLM"/>
    </source>
</evidence>
<protein>
    <recommendedName>
        <fullName evidence="5">Protein kinase domain-containing protein</fullName>
    </recommendedName>
</protein>
<keyword evidence="4" id="KW-1185">Reference proteome</keyword>
<feature type="region of interest" description="Disordered" evidence="2">
    <location>
        <begin position="87"/>
        <end position="129"/>
    </location>
</feature>
<accession>A0ABR4MGN4</accession>
<dbReference type="Gene3D" id="1.10.510.10">
    <property type="entry name" value="Transferase(Phosphotransferase) domain 1"/>
    <property type="match status" value="1"/>
</dbReference>